<dbReference type="InterPro" id="IPR052708">
    <property type="entry name" value="PxpC"/>
</dbReference>
<dbReference type="PANTHER" id="PTHR43309">
    <property type="entry name" value="5-OXOPROLINASE SUBUNIT C"/>
    <property type="match status" value="1"/>
</dbReference>
<protein>
    <submittedName>
        <fullName evidence="5">Biotin-dependent carboxyltransferase family protein</fullName>
    </submittedName>
</protein>
<dbReference type="InterPro" id="IPR029000">
    <property type="entry name" value="Cyclophilin-like_dom_sf"/>
</dbReference>
<proteinExistence type="predicted"/>
<keyword evidence="2" id="KW-0378">Hydrolase</keyword>
<keyword evidence="3" id="KW-0067">ATP-binding</keyword>
<evidence type="ECO:0000259" key="4">
    <source>
        <dbReference type="SMART" id="SM00797"/>
    </source>
</evidence>
<sequence>MQSREIFEVVKPGMYTTFQDMGRKGYQRYGVPTAGAMDPFALQAANIIAGNSPDAAALEVTLLGPELIACTDVTIVITGAELGPEINGRPAAMWSTRIMREGDRLSFGKYQSGTRAYIAVSGGFDAPRYFGSSSADVKSGLGAMLKKKDKIIGYPRPVEQGIGLSRKHIPAYKNSIKAAVIEGPHTESFTDRGRETFFNTVHRLDANSNRMGYKLRSEGIQVKEDREIFSDAVPMGGIQVPGNGQPIILMADRQTTGGYPRIGTVASVDIPKLAQLAPGGEVSFYPISVEEAQRRLLHVKKFLHELSFYRQYI</sequence>
<dbReference type="NCBIfam" id="TIGR00724">
    <property type="entry name" value="urea_amlyse_rel"/>
    <property type="match status" value="1"/>
</dbReference>
<feature type="domain" description="Carboxyltransferase" evidence="4">
    <location>
        <begin position="28"/>
        <end position="302"/>
    </location>
</feature>
<dbReference type="SMART" id="SM00797">
    <property type="entry name" value="AHS2"/>
    <property type="match status" value="1"/>
</dbReference>
<evidence type="ECO:0000256" key="1">
    <source>
        <dbReference type="ARBA" id="ARBA00022741"/>
    </source>
</evidence>
<keyword evidence="6" id="KW-1185">Reference proteome</keyword>
<dbReference type="InterPro" id="IPR003778">
    <property type="entry name" value="CT_A_B"/>
</dbReference>
<dbReference type="Gene3D" id="2.40.100.10">
    <property type="entry name" value="Cyclophilin-like"/>
    <property type="match status" value="1"/>
</dbReference>
<dbReference type="Pfam" id="PF02626">
    <property type="entry name" value="CT_A_B"/>
    <property type="match status" value="1"/>
</dbReference>
<name>A0ABV7A381_9BACI</name>
<dbReference type="SUPFAM" id="SSF50891">
    <property type="entry name" value="Cyclophilin-like"/>
    <property type="match status" value="1"/>
</dbReference>
<comment type="caution">
    <text evidence="5">The sequence shown here is derived from an EMBL/GenBank/DDBJ whole genome shotgun (WGS) entry which is preliminary data.</text>
</comment>
<dbReference type="RefSeq" id="WP_390302603.1">
    <property type="nucleotide sequence ID" value="NZ_JBHRRZ010000003.1"/>
</dbReference>
<keyword evidence="1" id="KW-0547">Nucleotide-binding</keyword>
<gene>
    <name evidence="5" type="ORF">ACFODW_02750</name>
</gene>
<accession>A0ABV7A381</accession>
<evidence type="ECO:0000256" key="3">
    <source>
        <dbReference type="ARBA" id="ARBA00022840"/>
    </source>
</evidence>
<evidence type="ECO:0000313" key="5">
    <source>
        <dbReference type="EMBL" id="MFC2947285.1"/>
    </source>
</evidence>
<evidence type="ECO:0000256" key="2">
    <source>
        <dbReference type="ARBA" id="ARBA00022801"/>
    </source>
</evidence>
<dbReference type="Proteomes" id="UP001595387">
    <property type="component" value="Unassembled WGS sequence"/>
</dbReference>
<reference evidence="6" key="1">
    <citation type="journal article" date="2019" name="Int. J. Syst. Evol. Microbiol.">
        <title>The Global Catalogue of Microorganisms (GCM) 10K type strain sequencing project: providing services to taxonomists for standard genome sequencing and annotation.</title>
        <authorList>
            <consortium name="The Broad Institute Genomics Platform"/>
            <consortium name="The Broad Institute Genome Sequencing Center for Infectious Disease"/>
            <person name="Wu L."/>
            <person name="Ma J."/>
        </authorList>
    </citation>
    <scope>NUCLEOTIDE SEQUENCE [LARGE SCALE GENOMIC DNA]</scope>
    <source>
        <strain evidence="6">KCTC 13193</strain>
    </source>
</reference>
<dbReference type="PANTHER" id="PTHR43309:SF5">
    <property type="entry name" value="5-OXOPROLINASE SUBUNIT C"/>
    <property type="match status" value="1"/>
</dbReference>
<organism evidence="5 6">
    <name type="scientific">Virgibacillus sediminis</name>
    <dbReference type="NCBI Taxonomy" id="202260"/>
    <lineage>
        <taxon>Bacteria</taxon>
        <taxon>Bacillati</taxon>
        <taxon>Bacillota</taxon>
        <taxon>Bacilli</taxon>
        <taxon>Bacillales</taxon>
        <taxon>Bacillaceae</taxon>
        <taxon>Virgibacillus</taxon>
    </lineage>
</organism>
<evidence type="ECO:0000313" key="6">
    <source>
        <dbReference type="Proteomes" id="UP001595387"/>
    </source>
</evidence>
<dbReference type="EMBL" id="JBHRRZ010000003">
    <property type="protein sequence ID" value="MFC2947285.1"/>
    <property type="molecule type" value="Genomic_DNA"/>
</dbReference>